<comment type="caution">
    <text evidence="1">The sequence shown here is derived from an EMBL/GenBank/DDBJ whole genome shotgun (WGS) entry which is preliminary data.</text>
</comment>
<evidence type="ECO:0000313" key="1">
    <source>
        <dbReference type="EMBL" id="KAF9645615.1"/>
    </source>
</evidence>
<evidence type="ECO:0000313" key="2">
    <source>
        <dbReference type="Proteomes" id="UP000886501"/>
    </source>
</evidence>
<protein>
    <submittedName>
        <fullName evidence="1">Uncharacterized protein</fullName>
    </submittedName>
</protein>
<gene>
    <name evidence="1" type="ORF">BDM02DRAFT_3119957</name>
</gene>
<proteinExistence type="predicted"/>
<dbReference type="EMBL" id="MU118084">
    <property type="protein sequence ID" value="KAF9645615.1"/>
    <property type="molecule type" value="Genomic_DNA"/>
</dbReference>
<reference evidence="1" key="2">
    <citation type="journal article" date="2020" name="Nat. Commun.">
        <title>Large-scale genome sequencing of mycorrhizal fungi provides insights into the early evolution of symbiotic traits.</title>
        <authorList>
            <person name="Miyauchi S."/>
            <person name="Kiss E."/>
            <person name="Kuo A."/>
            <person name="Drula E."/>
            <person name="Kohler A."/>
            <person name="Sanchez-Garcia M."/>
            <person name="Morin E."/>
            <person name="Andreopoulos B."/>
            <person name="Barry K.W."/>
            <person name="Bonito G."/>
            <person name="Buee M."/>
            <person name="Carver A."/>
            <person name="Chen C."/>
            <person name="Cichocki N."/>
            <person name="Clum A."/>
            <person name="Culley D."/>
            <person name="Crous P.W."/>
            <person name="Fauchery L."/>
            <person name="Girlanda M."/>
            <person name="Hayes R.D."/>
            <person name="Keri Z."/>
            <person name="LaButti K."/>
            <person name="Lipzen A."/>
            <person name="Lombard V."/>
            <person name="Magnuson J."/>
            <person name="Maillard F."/>
            <person name="Murat C."/>
            <person name="Nolan M."/>
            <person name="Ohm R.A."/>
            <person name="Pangilinan J."/>
            <person name="Pereira M.F."/>
            <person name="Perotto S."/>
            <person name="Peter M."/>
            <person name="Pfister S."/>
            <person name="Riley R."/>
            <person name="Sitrit Y."/>
            <person name="Stielow J.B."/>
            <person name="Szollosi G."/>
            <person name="Zifcakova L."/>
            <person name="Stursova M."/>
            <person name="Spatafora J.W."/>
            <person name="Tedersoo L."/>
            <person name="Vaario L.M."/>
            <person name="Yamada A."/>
            <person name="Yan M."/>
            <person name="Wang P."/>
            <person name="Xu J."/>
            <person name="Bruns T."/>
            <person name="Baldrian P."/>
            <person name="Vilgalys R."/>
            <person name="Dunand C."/>
            <person name="Henrissat B."/>
            <person name="Grigoriev I.V."/>
            <person name="Hibbett D."/>
            <person name="Nagy L.G."/>
            <person name="Martin F.M."/>
        </authorList>
    </citation>
    <scope>NUCLEOTIDE SEQUENCE</scope>
    <source>
        <strain evidence="1">P2</strain>
    </source>
</reference>
<name>A0ACB6Z8A2_THEGA</name>
<sequence length="118" mass="13339">MGGHFDMTRLAGHLYTTPDEPPPCSPRVIYSLASALDIKPLRDLAFDDIRSKVTSANVVTEPLSSFTSRCVQPNRNRRYRNVSSANDRQGCCENLVWLLYDNFNNNNNNNTENGVEFI</sequence>
<accession>A0ACB6Z8A2</accession>
<organism evidence="1 2">
    <name type="scientific">Thelephora ganbajun</name>
    <name type="common">Ganba fungus</name>
    <dbReference type="NCBI Taxonomy" id="370292"/>
    <lineage>
        <taxon>Eukaryota</taxon>
        <taxon>Fungi</taxon>
        <taxon>Dikarya</taxon>
        <taxon>Basidiomycota</taxon>
        <taxon>Agaricomycotina</taxon>
        <taxon>Agaricomycetes</taxon>
        <taxon>Thelephorales</taxon>
        <taxon>Thelephoraceae</taxon>
        <taxon>Thelephora</taxon>
    </lineage>
</organism>
<reference evidence="1" key="1">
    <citation type="submission" date="2019-10" db="EMBL/GenBank/DDBJ databases">
        <authorList>
            <consortium name="DOE Joint Genome Institute"/>
            <person name="Kuo A."/>
            <person name="Miyauchi S."/>
            <person name="Kiss E."/>
            <person name="Drula E."/>
            <person name="Kohler A."/>
            <person name="Sanchez-Garcia M."/>
            <person name="Andreopoulos B."/>
            <person name="Barry K.W."/>
            <person name="Bonito G."/>
            <person name="Buee M."/>
            <person name="Carver A."/>
            <person name="Chen C."/>
            <person name="Cichocki N."/>
            <person name="Clum A."/>
            <person name="Culley D."/>
            <person name="Crous P.W."/>
            <person name="Fauchery L."/>
            <person name="Girlanda M."/>
            <person name="Hayes R."/>
            <person name="Keri Z."/>
            <person name="Labutti K."/>
            <person name="Lipzen A."/>
            <person name="Lombard V."/>
            <person name="Magnuson J."/>
            <person name="Maillard F."/>
            <person name="Morin E."/>
            <person name="Murat C."/>
            <person name="Nolan M."/>
            <person name="Ohm R."/>
            <person name="Pangilinan J."/>
            <person name="Pereira M."/>
            <person name="Perotto S."/>
            <person name="Peter M."/>
            <person name="Riley R."/>
            <person name="Sitrit Y."/>
            <person name="Stielow B."/>
            <person name="Szollosi G."/>
            <person name="Zifcakova L."/>
            <person name="Stursova M."/>
            <person name="Spatafora J.W."/>
            <person name="Tedersoo L."/>
            <person name="Vaario L.-M."/>
            <person name="Yamada A."/>
            <person name="Yan M."/>
            <person name="Wang P."/>
            <person name="Xu J."/>
            <person name="Bruns T."/>
            <person name="Baldrian P."/>
            <person name="Vilgalys R."/>
            <person name="Henrissat B."/>
            <person name="Grigoriev I.V."/>
            <person name="Hibbett D."/>
            <person name="Nagy L.G."/>
            <person name="Martin F.M."/>
        </authorList>
    </citation>
    <scope>NUCLEOTIDE SEQUENCE</scope>
    <source>
        <strain evidence="1">P2</strain>
    </source>
</reference>
<dbReference type="Proteomes" id="UP000886501">
    <property type="component" value="Unassembled WGS sequence"/>
</dbReference>
<keyword evidence="2" id="KW-1185">Reference proteome</keyword>